<feature type="region of interest" description="Disordered" evidence="5">
    <location>
        <begin position="391"/>
        <end position="414"/>
    </location>
</feature>
<accession>A0A3N4ITE4</accession>
<reference evidence="7 8" key="1">
    <citation type="journal article" date="2018" name="Nat. Ecol. Evol.">
        <title>Pezizomycetes genomes reveal the molecular basis of ectomycorrhizal truffle lifestyle.</title>
        <authorList>
            <person name="Murat C."/>
            <person name="Payen T."/>
            <person name="Noel B."/>
            <person name="Kuo A."/>
            <person name="Morin E."/>
            <person name="Chen J."/>
            <person name="Kohler A."/>
            <person name="Krizsan K."/>
            <person name="Balestrini R."/>
            <person name="Da Silva C."/>
            <person name="Montanini B."/>
            <person name="Hainaut M."/>
            <person name="Levati E."/>
            <person name="Barry K.W."/>
            <person name="Belfiori B."/>
            <person name="Cichocki N."/>
            <person name="Clum A."/>
            <person name="Dockter R.B."/>
            <person name="Fauchery L."/>
            <person name="Guy J."/>
            <person name="Iotti M."/>
            <person name="Le Tacon F."/>
            <person name="Lindquist E.A."/>
            <person name="Lipzen A."/>
            <person name="Malagnac F."/>
            <person name="Mello A."/>
            <person name="Molinier V."/>
            <person name="Miyauchi S."/>
            <person name="Poulain J."/>
            <person name="Riccioni C."/>
            <person name="Rubini A."/>
            <person name="Sitrit Y."/>
            <person name="Splivallo R."/>
            <person name="Traeger S."/>
            <person name="Wang M."/>
            <person name="Zifcakova L."/>
            <person name="Wipf D."/>
            <person name="Zambonelli A."/>
            <person name="Paolocci F."/>
            <person name="Nowrousian M."/>
            <person name="Ottonello S."/>
            <person name="Baldrian P."/>
            <person name="Spatafora J.W."/>
            <person name="Henrissat B."/>
            <person name="Nagy L.G."/>
            <person name="Aury J.M."/>
            <person name="Wincker P."/>
            <person name="Grigoriev I.V."/>
            <person name="Bonfante P."/>
            <person name="Martin F.M."/>
        </authorList>
    </citation>
    <scope>NUCLEOTIDE SEQUENCE [LARGE SCALE GENOMIC DNA]</scope>
    <source>
        <strain evidence="7 8">RN42</strain>
    </source>
</reference>
<dbReference type="PANTHER" id="PTHR31069:SF28">
    <property type="entry name" value="ZN(II)2CYS6 TRANSCRIPTION FACTOR (EUROFUNG)"/>
    <property type="match status" value="1"/>
</dbReference>
<evidence type="ECO:0000313" key="7">
    <source>
        <dbReference type="EMBL" id="RPA87998.1"/>
    </source>
</evidence>
<dbReference type="Proteomes" id="UP000275078">
    <property type="component" value="Unassembled WGS sequence"/>
</dbReference>
<keyword evidence="1" id="KW-0805">Transcription regulation</keyword>
<dbReference type="GO" id="GO:0000981">
    <property type="term" value="F:DNA-binding transcription factor activity, RNA polymerase II-specific"/>
    <property type="evidence" value="ECO:0007669"/>
    <property type="project" value="InterPro"/>
</dbReference>
<evidence type="ECO:0000256" key="1">
    <source>
        <dbReference type="ARBA" id="ARBA00023015"/>
    </source>
</evidence>
<dbReference type="InterPro" id="IPR050675">
    <property type="entry name" value="OAF3"/>
</dbReference>
<keyword evidence="2" id="KW-0238">DNA-binding</keyword>
<evidence type="ECO:0000256" key="2">
    <source>
        <dbReference type="ARBA" id="ARBA00023125"/>
    </source>
</evidence>
<dbReference type="PROSITE" id="PS50048">
    <property type="entry name" value="ZN2_CY6_FUNGAL_2"/>
    <property type="match status" value="1"/>
</dbReference>
<dbReference type="InterPro" id="IPR001138">
    <property type="entry name" value="Zn2Cys6_DnaBD"/>
</dbReference>
<dbReference type="InterPro" id="IPR021858">
    <property type="entry name" value="Fun_TF"/>
</dbReference>
<name>A0A3N4ITE4_ASCIM</name>
<dbReference type="GO" id="GO:0003677">
    <property type="term" value="F:DNA binding"/>
    <property type="evidence" value="ECO:0007669"/>
    <property type="project" value="UniProtKB-KW"/>
</dbReference>
<sequence length="948" mass="103887">MAAMLAQPVPVSLPIAENPVAPTVVRKRRRRAPATGAADDCFSCQGKGLKCDRKRPYCGPCLEAETDCGGYKTQLTWGVGVASRGKLRGMTLPISLETAPSIPGLERKVQPKKRSPSVEKAVPVSRKTKAMKDIDCMDEDAIASSAPENKRLSIASNYDFSSVASPSTNSSSASLSTSVQNAFPIQQQNTQVRPSIQTSLHTTTSSSYPSFQPISPPSQEFPMSLQLQHKSGFPMSTHSTPSSPVLLSPMSEYEPSFGGMHSPFALSPVNSNGSLFEMGMDSTATSAYHPMSMTATSGPGTYGSLHSELASSMHHGGGFSSFNQHHFHRHSSVSHSFGGSELAGSHPQMHAGSGNLSALLYGDDMLGLEENEYQFSPPTYANHMPTSCPSGMAEPSQAFQPSLHEGTPHAASPMHIPSLLPPQLANKSPELRYLVDYYDRTVCPSLVTFDGPGNPYRSHILRMAFHNDALMEAVYALASSHLHQRRNGIKVEPSFSTVSYGTPESTSMISPIDSLDDIHGSQQANWGRSPSVPDIDFFDGGASEPHGVSASLEHKNSSIRMLNAQLANPALATTDSAMATLLLLCLYHVCETGQGQFRTHLAGVKKLMSMRGAGNANQRWTWMETVFTWLENMSAPMNNRFSQLDASEYMESICEQGGDWDIESLTGCDRELFAKISKLSMVNMLSQQPANNANRRWMVPSEQEEDEWEQPKRNEDDGRVEFWQAWNALRNDLSNWEPSPRFAATSSRQRMSDSVSSISSIQTVDSGFASLNSTSPNSPVLSGYRTGASFSPRKMSFKAQEAVETNHWLHASNVHRSAALLYLDRLAYPHLSSSHPIFQNTVRKVLDHMTCIPTSSALNKTLFWPLFVTASECVVDAHREQIRQRCYSMQAASGFYNKVVGLDVLERIWSEDEDMLMGGLDTDESIGGRGLKWRKITAMDDGTEFLFI</sequence>
<keyword evidence="3" id="KW-0804">Transcription</keyword>
<dbReference type="AlphaFoldDB" id="A0A3N4ITE4"/>
<dbReference type="Pfam" id="PF00172">
    <property type="entry name" value="Zn_clus"/>
    <property type="match status" value="1"/>
</dbReference>
<dbReference type="EMBL" id="ML119645">
    <property type="protein sequence ID" value="RPA87998.1"/>
    <property type="molecule type" value="Genomic_DNA"/>
</dbReference>
<organism evidence="7 8">
    <name type="scientific">Ascobolus immersus RN42</name>
    <dbReference type="NCBI Taxonomy" id="1160509"/>
    <lineage>
        <taxon>Eukaryota</taxon>
        <taxon>Fungi</taxon>
        <taxon>Dikarya</taxon>
        <taxon>Ascomycota</taxon>
        <taxon>Pezizomycotina</taxon>
        <taxon>Pezizomycetes</taxon>
        <taxon>Pezizales</taxon>
        <taxon>Ascobolaceae</taxon>
        <taxon>Ascobolus</taxon>
    </lineage>
</organism>
<dbReference type="OrthoDB" id="3431704at2759"/>
<keyword evidence="4" id="KW-0539">Nucleus</keyword>
<keyword evidence="8" id="KW-1185">Reference proteome</keyword>
<evidence type="ECO:0000259" key="6">
    <source>
        <dbReference type="PROSITE" id="PS50048"/>
    </source>
</evidence>
<feature type="domain" description="Zn(2)-C6 fungal-type" evidence="6">
    <location>
        <begin position="40"/>
        <end position="68"/>
    </location>
</feature>
<dbReference type="SUPFAM" id="SSF57701">
    <property type="entry name" value="Zn2/Cys6 DNA-binding domain"/>
    <property type="match status" value="1"/>
</dbReference>
<dbReference type="GO" id="GO:0008270">
    <property type="term" value="F:zinc ion binding"/>
    <property type="evidence" value="ECO:0007669"/>
    <property type="project" value="InterPro"/>
</dbReference>
<dbReference type="InterPro" id="IPR036864">
    <property type="entry name" value="Zn2-C6_fun-type_DNA-bd_sf"/>
</dbReference>
<dbReference type="PANTHER" id="PTHR31069">
    <property type="entry name" value="OLEATE-ACTIVATED TRANSCRIPTION FACTOR 1-RELATED"/>
    <property type="match status" value="1"/>
</dbReference>
<feature type="region of interest" description="Disordered" evidence="5">
    <location>
        <begin position="104"/>
        <end position="130"/>
    </location>
</feature>
<protein>
    <recommendedName>
        <fullName evidence="6">Zn(2)-C6 fungal-type domain-containing protein</fullName>
    </recommendedName>
</protein>
<evidence type="ECO:0000313" key="8">
    <source>
        <dbReference type="Proteomes" id="UP000275078"/>
    </source>
</evidence>
<evidence type="ECO:0000256" key="4">
    <source>
        <dbReference type="ARBA" id="ARBA00023242"/>
    </source>
</evidence>
<feature type="region of interest" description="Disordered" evidence="5">
    <location>
        <begin position="186"/>
        <end position="212"/>
    </location>
</feature>
<evidence type="ECO:0000256" key="5">
    <source>
        <dbReference type="SAM" id="MobiDB-lite"/>
    </source>
</evidence>
<gene>
    <name evidence="7" type="ORF">BJ508DRAFT_409918</name>
</gene>
<feature type="region of interest" description="Disordered" evidence="5">
    <location>
        <begin position="693"/>
        <end position="715"/>
    </location>
</feature>
<dbReference type="Pfam" id="PF11951">
    <property type="entry name" value="Fungal_trans_2"/>
    <property type="match status" value="1"/>
</dbReference>
<evidence type="ECO:0000256" key="3">
    <source>
        <dbReference type="ARBA" id="ARBA00023163"/>
    </source>
</evidence>
<proteinExistence type="predicted"/>